<name>A0ACC4DC09_PURLI</name>
<evidence type="ECO:0000313" key="2">
    <source>
        <dbReference type="Proteomes" id="UP001638806"/>
    </source>
</evidence>
<gene>
    <name evidence="1" type="ORF">ACCO45_012778</name>
</gene>
<protein>
    <submittedName>
        <fullName evidence="1">Uncharacterized protein</fullName>
    </submittedName>
</protein>
<comment type="caution">
    <text evidence="1">The sequence shown here is derived from an EMBL/GenBank/DDBJ whole genome shotgun (WGS) entry which is preliminary data.</text>
</comment>
<sequence length="303" mass="32782">MHQTTHNPSDEDGLQSVADCLARAKKVVVLMGAGVSTAAHIPDFRSSRGLYKNGAVFSESGTRSPEGRARLLKVTLELRQKAHIARPTQTHRLLDTLRIRGQLLRCYTQNIDMLEEKAGLSVGVDPGCNCVPLHGSLRHLRCPSCCGLFSNWADYDAFITAGEAVLCPSCAAACQARVGAGKRRSHIGHLLPDIVLLGGEHRDGEAIGSIIAKDVAAGPDFLLVLGTSLRAHGPKRLASRLAEALSDRHGTVVYVDLSETCSWSKRVDFHVHMPCDEWVQDLTRRKSVFHGGSGSAEDPIIID</sequence>
<reference evidence="1" key="1">
    <citation type="submission" date="2024-12" db="EMBL/GenBank/DDBJ databases">
        <title>Comparative genomics and development of molecular markers within Purpureocillium lilacinum and among Purpureocillium species.</title>
        <authorList>
            <person name="Yeh Z.-Y."/>
            <person name="Ni N.-T."/>
            <person name="Lo P.-H."/>
            <person name="Mushyakhwo K."/>
            <person name="Lin C.-F."/>
            <person name="Nai Y.-S."/>
        </authorList>
    </citation>
    <scope>NUCLEOTIDE SEQUENCE</scope>
    <source>
        <strain evidence="1">NCHU-NPUST-175</strain>
    </source>
</reference>
<evidence type="ECO:0000313" key="1">
    <source>
        <dbReference type="EMBL" id="KAL3952835.1"/>
    </source>
</evidence>
<organism evidence="1 2">
    <name type="scientific">Purpureocillium lilacinum</name>
    <name type="common">Paecilomyces lilacinus</name>
    <dbReference type="NCBI Taxonomy" id="33203"/>
    <lineage>
        <taxon>Eukaryota</taxon>
        <taxon>Fungi</taxon>
        <taxon>Dikarya</taxon>
        <taxon>Ascomycota</taxon>
        <taxon>Pezizomycotina</taxon>
        <taxon>Sordariomycetes</taxon>
        <taxon>Hypocreomycetidae</taxon>
        <taxon>Hypocreales</taxon>
        <taxon>Ophiocordycipitaceae</taxon>
        <taxon>Purpureocillium</taxon>
    </lineage>
</organism>
<dbReference type="EMBL" id="JBGNUJ010000012">
    <property type="protein sequence ID" value="KAL3952835.1"/>
    <property type="molecule type" value="Genomic_DNA"/>
</dbReference>
<keyword evidence="2" id="KW-1185">Reference proteome</keyword>
<dbReference type="Proteomes" id="UP001638806">
    <property type="component" value="Unassembled WGS sequence"/>
</dbReference>
<accession>A0ACC4DC09</accession>
<proteinExistence type="predicted"/>